<dbReference type="PROSITE" id="PS00675">
    <property type="entry name" value="SIGMA54_INTERACT_1"/>
    <property type="match status" value="1"/>
</dbReference>
<dbReference type="Pfam" id="PF02954">
    <property type="entry name" value="HTH_8"/>
    <property type="match status" value="1"/>
</dbReference>
<dbReference type="STRING" id="1121476.SAMN02745751_01931"/>
<evidence type="ECO:0000256" key="5">
    <source>
        <dbReference type="ARBA" id="ARBA00023163"/>
    </source>
</evidence>
<keyword evidence="1" id="KW-0547">Nucleotide-binding</keyword>
<dbReference type="SUPFAM" id="SSF52540">
    <property type="entry name" value="P-loop containing nucleoside triphosphate hydrolases"/>
    <property type="match status" value="1"/>
</dbReference>
<keyword evidence="3" id="KW-0805">Transcription regulation</keyword>
<dbReference type="SMART" id="SM00091">
    <property type="entry name" value="PAS"/>
    <property type="match status" value="2"/>
</dbReference>
<dbReference type="PROSITE" id="PS00688">
    <property type="entry name" value="SIGMA54_INTERACT_3"/>
    <property type="match status" value="1"/>
</dbReference>
<dbReference type="Proteomes" id="UP000184052">
    <property type="component" value="Unassembled WGS sequence"/>
</dbReference>
<dbReference type="Gene3D" id="1.10.10.60">
    <property type="entry name" value="Homeodomain-like"/>
    <property type="match status" value="1"/>
</dbReference>
<dbReference type="Gene3D" id="3.30.450.20">
    <property type="entry name" value="PAS domain"/>
    <property type="match status" value="2"/>
</dbReference>
<evidence type="ECO:0000259" key="7">
    <source>
        <dbReference type="PROSITE" id="PS50112"/>
    </source>
</evidence>
<dbReference type="PANTHER" id="PTHR32071:SF121">
    <property type="entry name" value="SIGMA L-DEPENDENT TRANSCRIPTIONAL REGULATOR YQIR-RELATED"/>
    <property type="match status" value="1"/>
</dbReference>
<dbReference type="Pfam" id="PF00158">
    <property type="entry name" value="Sigma54_activat"/>
    <property type="match status" value="1"/>
</dbReference>
<dbReference type="SMART" id="SM00382">
    <property type="entry name" value="AAA"/>
    <property type="match status" value="1"/>
</dbReference>
<dbReference type="PRINTS" id="PR01590">
    <property type="entry name" value="HTHFIS"/>
</dbReference>
<dbReference type="InterPro" id="IPR025943">
    <property type="entry name" value="Sigma_54_int_dom_ATP-bd_2"/>
</dbReference>
<dbReference type="Pfam" id="PF00989">
    <property type="entry name" value="PAS"/>
    <property type="match status" value="2"/>
</dbReference>
<dbReference type="InterPro" id="IPR002078">
    <property type="entry name" value="Sigma_54_int"/>
</dbReference>
<keyword evidence="9" id="KW-1185">Reference proteome</keyword>
<dbReference type="InterPro" id="IPR000014">
    <property type="entry name" value="PAS"/>
</dbReference>
<keyword evidence="2" id="KW-0067">ATP-binding</keyword>
<dbReference type="InterPro" id="IPR009057">
    <property type="entry name" value="Homeodomain-like_sf"/>
</dbReference>
<dbReference type="PROSITE" id="PS50045">
    <property type="entry name" value="SIGMA54_INTERACT_4"/>
    <property type="match status" value="1"/>
</dbReference>
<evidence type="ECO:0000313" key="8">
    <source>
        <dbReference type="EMBL" id="SHJ17624.1"/>
    </source>
</evidence>
<dbReference type="Pfam" id="PF25601">
    <property type="entry name" value="AAA_lid_14"/>
    <property type="match status" value="1"/>
</dbReference>
<dbReference type="PROSITE" id="PS00676">
    <property type="entry name" value="SIGMA54_INTERACT_2"/>
    <property type="match status" value="1"/>
</dbReference>
<dbReference type="SUPFAM" id="SSF46689">
    <property type="entry name" value="Homeodomain-like"/>
    <property type="match status" value="1"/>
</dbReference>
<dbReference type="InterPro" id="IPR003593">
    <property type="entry name" value="AAA+_ATPase"/>
</dbReference>
<evidence type="ECO:0000313" key="9">
    <source>
        <dbReference type="Proteomes" id="UP000184052"/>
    </source>
</evidence>
<dbReference type="GO" id="GO:0005524">
    <property type="term" value="F:ATP binding"/>
    <property type="evidence" value="ECO:0007669"/>
    <property type="project" value="UniProtKB-KW"/>
</dbReference>
<dbReference type="PANTHER" id="PTHR32071">
    <property type="entry name" value="TRANSCRIPTIONAL REGULATORY PROTEIN"/>
    <property type="match status" value="1"/>
</dbReference>
<dbReference type="AlphaFoldDB" id="A0A1M6H619"/>
<evidence type="ECO:0000256" key="3">
    <source>
        <dbReference type="ARBA" id="ARBA00023015"/>
    </source>
</evidence>
<dbReference type="Gene3D" id="3.40.50.300">
    <property type="entry name" value="P-loop containing nucleotide triphosphate hydrolases"/>
    <property type="match status" value="1"/>
</dbReference>
<sequence length="570" mass="64569">MRKELEVFLTSTHDGVIAIDKNCNITLYNKEAEKLVGIPRDKALNRNVEDIVINTRLPYILETGEYELDWQQHLRDFEIISSRMPVKNKDGEIIGAIAIFRNITDRLNLDKQLTSMNEYKSLLQALFQAVQDAISVVDENGNHIMINPAYTRITGITTDEIYGKGANYDIAEGESVHMKVLRTKKPVGNTKVTTKPSGKVVIARGAPIIVGDKLKGSVVILHDISEIKQLTTKLNEAEKRIRELSAKYAFDDIIGKSQVMNEAKEKMIKASKVPATVILKGESGTGKEMFAHAIHNESSRRDNQFIRVNCAAIPETLLESELFGYEEGAFTGAKKGGKKGYFEEANNGTIFLDEISEINLKTQVKLLRVLQEKEITRVGGVKPIHVNVRVISATNVNLKDKIERGEFRDDLYYRLNVFPIDIPPLRNRLDDIELLTERFIEKLNVEYGRNIKGISLKALAELKRHDWPGNVRELENIVGRSIISMNANEQIILKEHLPLLTNMGIRNNGDHYDEIEDGEISTLAEAADAFEEDYLRKAYELCDYNKTLTAKKLGISIRSLYYKMEKYDIK</sequence>
<dbReference type="CDD" id="cd00130">
    <property type="entry name" value="PAS"/>
    <property type="match status" value="1"/>
</dbReference>
<feature type="domain" description="Sigma-54 factor interaction" evidence="6">
    <location>
        <begin position="253"/>
        <end position="483"/>
    </location>
</feature>
<accession>A0A1M6H619</accession>
<dbReference type="InterPro" id="IPR025944">
    <property type="entry name" value="Sigma_54_int_dom_CS"/>
</dbReference>
<dbReference type="NCBIfam" id="TIGR00229">
    <property type="entry name" value="sensory_box"/>
    <property type="match status" value="2"/>
</dbReference>
<evidence type="ECO:0000256" key="1">
    <source>
        <dbReference type="ARBA" id="ARBA00022741"/>
    </source>
</evidence>
<feature type="domain" description="PAS" evidence="7">
    <location>
        <begin position="1"/>
        <end position="52"/>
    </location>
</feature>
<dbReference type="PROSITE" id="PS50112">
    <property type="entry name" value="PAS"/>
    <property type="match status" value="2"/>
</dbReference>
<evidence type="ECO:0000256" key="4">
    <source>
        <dbReference type="ARBA" id="ARBA00023125"/>
    </source>
</evidence>
<dbReference type="EMBL" id="FQZL01000012">
    <property type="protein sequence ID" value="SHJ17624.1"/>
    <property type="molecule type" value="Genomic_DNA"/>
</dbReference>
<dbReference type="Gene3D" id="1.10.8.60">
    <property type="match status" value="1"/>
</dbReference>
<gene>
    <name evidence="8" type="ORF">SAMN02745751_01931</name>
</gene>
<keyword evidence="4" id="KW-0238">DNA-binding</keyword>
<dbReference type="InterPro" id="IPR013767">
    <property type="entry name" value="PAS_fold"/>
</dbReference>
<dbReference type="InterPro" id="IPR002197">
    <property type="entry name" value="HTH_Fis"/>
</dbReference>
<organism evidence="8 9">
    <name type="scientific">Dethiosulfatibacter aminovorans DSM 17477</name>
    <dbReference type="NCBI Taxonomy" id="1121476"/>
    <lineage>
        <taxon>Bacteria</taxon>
        <taxon>Bacillati</taxon>
        <taxon>Bacillota</taxon>
        <taxon>Tissierellia</taxon>
        <taxon>Dethiosulfatibacter</taxon>
    </lineage>
</organism>
<dbReference type="OrthoDB" id="5411866at2"/>
<dbReference type="FunFam" id="3.40.50.300:FF:000006">
    <property type="entry name" value="DNA-binding transcriptional regulator NtrC"/>
    <property type="match status" value="1"/>
</dbReference>
<dbReference type="RefSeq" id="WP_073049371.1">
    <property type="nucleotide sequence ID" value="NZ_FQZL01000012.1"/>
</dbReference>
<feature type="domain" description="PAS" evidence="7">
    <location>
        <begin position="119"/>
        <end position="175"/>
    </location>
</feature>
<dbReference type="GO" id="GO:0006355">
    <property type="term" value="P:regulation of DNA-templated transcription"/>
    <property type="evidence" value="ECO:0007669"/>
    <property type="project" value="InterPro"/>
</dbReference>
<dbReference type="InterPro" id="IPR025662">
    <property type="entry name" value="Sigma_54_int_dom_ATP-bd_1"/>
</dbReference>
<dbReference type="GO" id="GO:0043565">
    <property type="term" value="F:sequence-specific DNA binding"/>
    <property type="evidence" value="ECO:0007669"/>
    <property type="project" value="InterPro"/>
</dbReference>
<dbReference type="InterPro" id="IPR035965">
    <property type="entry name" value="PAS-like_dom_sf"/>
</dbReference>
<dbReference type="SUPFAM" id="SSF55785">
    <property type="entry name" value="PYP-like sensor domain (PAS domain)"/>
    <property type="match status" value="2"/>
</dbReference>
<dbReference type="CDD" id="cd00009">
    <property type="entry name" value="AAA"/>
    <property type="match status" value="1"/>
</dbReference>
<dbReference type="InterPro" id="IPR058031">
    <property type="entry name" value="AAA_lid_NorR"/>
</dbReference>
<dbReference type="InterPro" id="IPR027417">
    <property type="entry name" value="P-loop_NTPase"/>
</dbReference>
<name>A0A1M6H619_9FIRM</name>
<proteinExistence type="predicted"/>
<reference evidence="8 9" key="1">
    <citation type="submission" date="2016-11" db="EMBL/GenBank/DDBJ databases">
        <authorList>
            <person name="Jaros S."/>
            <person name="Januszkiewicz K."/>
            <person name="Wedrychowicz H."/>
        </authorList>
    </citation>
    <scope>NUCLEOTIDE SEQUENCE [LARGE SCALE GENOMIC DNA]</scope>
    <source>
        <strain evidence="8 9">DSM 17477</strain>
    </source>
</reference>
<keyword evidence="5" id="KW-0804">Transcription</keyword>
<protein>
    <submittedName>
        <fullName evidence="8">PAS domain S-box-containing protein</fullName>
    </submittedName>
</protein>
<evidence type="ECO:0000259" key="6">
    <source>
        <dbReference type="PROSITE" id="PS50045"/>
    </source>
</evidence>
<evidence type="ECO:0000256" key="2">
    <source>
        <dbReference type="ARBA" id="ARBA00022840"/>
    </source>
</evidence>